<evidence type="ECO:0000313" key="1">
    <source>
        <dbReference type="EMBL" id="MYM83358.1"/>
    </source>
</evidence>
<reference evidence="1 2" key="1">
    <citation type="submission" date="2019-12" db="EMBL/GenBank/DDBJ databases">
        <title>Novel species isolated from a subtropical stream in China.</title>
        <authorList>
            <person name="Lu H."/>
        </authorList>
    </citation>
    <scope>NUCLEOTIDE SEQUENCE [LARGE SCALE GENOMIC DNA]</scope>
    <source>
        <strain evidence="1 2">FT50W</strain>
    </source>
</reference>
<dbReference type="RefSeq" id="WP_161020142.1">
    <property type="nucleotide sequence ID" value="NZ_WWCP01000018.1"/>
</dbReference>
<organism evidence="1 2">
    <name type="scientific">Duganella lactea</name>
    <dbReference type="NCBI Taxonomy" id="2692173"/>
    <lineage>
        <taxon>Bacteria</taxon>
        <taxon>Pseudomonadati</taxon>
        <taxon>Pseudomonadota</taxon>
        <taxon>Betaproteobacteria</taxon>
        <taxon>Burkholderiales</taxon>
        <taxon>Oxalobacteraceae</taxon>
        <taxon>Telluria group</taxon>
        <taxon>Duganella</taxon>
    </lineage>
</organism>
<name>A0A6L8MQU9_9BURK</name>
<proteinExistence type="predicted"/>
<evidence type="ECO:0000313" key="2">
    <source>
        <dbReference type="Proteomes" id="UP000474565"/>
    </source>
</evidence>
<accession>A0A6L8MQU9</accession>
<comment type="caution">
    <text evidence="1">The sequence shown here is derived from an EMBL/GenBank/DDBJ whole genome shotgun (WGS) entry which is preliminary data.</text>
</comment>
<gene>
    <name evidence="1" type="ORF">GTP44_15530</name>
</gene>
<protein>
    <submittedName>
        <fullName evidence="1">Uncharacterized protein</fullName>
    </submittedName>
</protein>
<dbReference type="Proteomes" id="UP000474565">
    <property type="component" value="Unassembled WGS sequence"/>
</dbReference>
<sequence length="132" mass="15055">MTGSKRNSIGTPPADFPVEPIFAIVGGAQPKLALCRNEQGNYASPRRSSEEVMSRFEAADNLVRQLVIYFERKKFQFPSWPDEVHLERIRRGIANKVAQGKWLFTEAEQKWIMARVREICLNASSSYHGQSK</sequence>
<dbReference type="AlphaFoldDB" id="A0A6L8MQU9"/>
<dbReference type="EMBL" id="WWCP01000018">
    <property type="protein sequence ID" value="MYM83358.1"/>
    <property type="molecule type" value="Genomic_DNA"/>
</dbReference>